<evidence type="ECO:0000313" key="3">
    <source>
        <dbReference type="Proteomes" id="UP000092596"/>
    </source>
</evidence>
<protein>
    <submittedName>
        <fullName evidence="2">Uncharacterized protein</fullName>
    </submittedName>
</protein>
<feature type="compositionally biased region" description="Polar residues" evidence="1">
    <location>
        <begin position="10"/>
        <end position="19"/>
    </location>
</feature>
<dbReference type="EMBL" id="CP012117">
    <property type="protein sequence ID" value="ANP28678.1"/>
    <property type="molecule type" value="Genomic_DNA"/>
</dbReference>
<proteinExistence type="predicted"/>
<name>A0A1B0ZL72_9MICO</name>
<evidence type="ECO:0000313" key="2">
    <source>
        <dbReference type="EMBL" id="ANP28678.1"/>
    </source>
</evidence>
<feature type="region of interest" description="Disordered" evidence="1">
    <location>
        <begin position="1"/>
        <end position="27"/>
    </location>
</feature>
<dbReference type="AlphaFoldDB" id="A0A1B0ZL72"/>
<evidence type="ECO:0000256" key="1">
    <source>
        <dbReference type="SAM" id="MobiDB-lite"/>
    </source>
</evidence>
<dbReference type="Proteomes" id="UP000092596">
    <property type="component" value="Chromosome"/>
</dbReference>
<dbReference type="KEGG" id="dva:DAD186_21280"/>
<gene>
    <name evidence="2" type="ORF">DAD186_21280</name>
</gene>
<accession>A0A1B0ZL72</accession>
<sequence>MRACEHPLTDNASTVPSNDSPRREYPRRKLPAWDLEVPCFRTERNVVDVHLDIGR</sequence>
<reference evidence="2 3" key="1">
    <citation type="submission" date="2015-06" db="EMBL/GenBank/DDBJ databases">
        <title>Investigation of pathophysiology for high-risk pregnancy and development of treatment modality based on it.</title>
        <authorList>
            <person name="Kim B.-C."/>
            <person name="Lim S."/>
        </authorList>
    </citation>
    <scope>NUCLEOTIDE SEQUENCE [LARGE SCALE GENOMIC DNA]</scope>
    <source>
        <strain evidence="2 3">AD1-86</strain>
    </source>
</reference>
<organism evidence="2 3">
    <name type="scientific">Dermabacter vaginalis</name>
    <dbReference type="NCBI Taxonomy" id="1630135"/>
    <lineage>
        <taxon>Bacteria</taxon>
        <taxon>Bacillati</taxon>
        <taxon>Actinomycetota</taxon>
        <taxon>Actinomycetes</taxon>
        <taxon>Micrococcales</taxon>
        <taxon>Dermabacteraceae</taxon>
        <taxon>Dermabacter</taxon>
    </lineage>
</organism>